<gene>
    <name evidence="2" type="ORF">ACFQ5G_04560</name>
</gene>
<keyword evidence="1" id="KW-0812">Transmembrane</keyword>
<keyword evidence="3" id="KW-1185">Reference proteome</keyword>
<accession>A0ABW4A1M4</accession>
<reference evidence="3" key="1">
    <citation type="journal article" date="2019" name="Int. J. Syst. Evol. Microbiol.">
        <title>The Global Catalogue of Microorganisms (GCM) 10K type strain sequencing project: providing services to taxonomists for standard genome sequencing and annotation.</title>
        <authorList>
            <consortium name="The Broad Institute Genomics Platform"/>
            <consortium name="The Broad Institute Genome Sequencing Center for Infectious Disease"/>
            <person name="Wu L."/>
            <person name="Ma J."/>
        </authorList>
    </citation>
    <scope>NUCLEOTIDE SEQUENCE [LARGE SCALE GENOMIC DNA]</scope>
    <source>
        <strain evidence="3">CCM 7526</strain>
    </source>
</reference>
<feature type="transmembrane region" description="Helical" evidence="1">
    <location>
        <begin position="12"/>
        <end position="33"/>
    </location>
</feature>
<keyword evidence="1" id="KW-1133">Transmembrane helix</keyword>
<dbReference type="RefSeq" id="WP_317791548.1">
    <property type="nucleotide sequence ID" value="NZ_AP028461.1"/>
</dbReference>
<comment type="caution">
    <text evidence="2">The sequence shown here is derived from an EMBL/GenBank/DDBJ whole genome shotgun (WGS) entry which is preliminary data.</text>
</comment>
<evidence type="ECO:0000313" key="3">
    <source>
        <dbReference type="Proteomes" id="UP001597183"/>
    </source>
</evidence>
<dbReference type="Proteomes" id="UP001597183">
    <property type="component" value="Unassembled WGS sequence"/>
</dbReference>
<name>A0ABW4A1M4_9ACTN</name>
<evidence type="ECO:0000256" key="1">
    <source>
        <dbReference type="SAM" id="Phobius"/>
    </source>
</evidence>
<dbReference type="EMBL" id="JBHTMK010000005">
    <property type="protein sequence ID" value="MFD1364615.1"/>
    <property type="molecule type" value="Genomic_DNA"/>
</dbReference>
<proteinExistence type="predicted"/>
<protein>
    <submittedName>
        <fullName evidence="2">Uncharacterized protein</fullName>
    </submittedName>
</protein>
<keyword evidence="1" id="KW-0472">Membrane</keyword>
<organism evidence="2 3">
    <name type="scientific">Actinoplanes sichuanensis</name>
    <dbReference type="NCBI Taxonomy" id="512349"/>
    <lineage>
        <taxon>Bacteria</taxon>
        <taxon>Bacillati</taxon>
        <taxon>Actinomycetota</taxon>
        <taxon>Actinomycetes</taxon>
        <taxon>Micromonosporales</taxon>
        <taxon>Micromonosporaceae</taxon>
        <taxon>Actinoplanes</taxon>
    </lineage>
</organism>
<evidence type="ECO:0000313" key="2">
    <source>
        <dbReference type="EMBL" id="MFD1364615.1"/>
    </source>
</evidence>
<sequence length="294" mass="30597">MTTTGTTTRHRLLWIAGIGMVTAVAVGLLIVVLPHQEPAHAATPAPLPITTAAAGVAPVTLTDLARTALTDTTGSAGTVDHLITERWDVHSAVADGDVTSAMFPSRRELWRASDGRARTIDLLLAPGASTADIHAFVGPDAPTGRSVRNDYAAGTFAVAFAGRPPTDPDELADWLARNSTRDDAVIVGVTDLLLERVLTGRERAAVLTVLDGHTTLTYAGTSTDRAGRPGVAFTAASTASGGQSQYVFLIEAATGRFLASEQISTGGAPALKLTYPAVLSYRTYRQADTVAAIP</sequence>